<evidence type="ECO:0000256" key="1">
    <source>
        <dbReference type="SAM" id="MobiDB-lite"/>
    </source>
</evidence>
<reference evidence="3" key="1">
    <citation type="submission" date="2015-01" db="EMBL/GenBank/DDBJ databases">
        <authorList>
            <person name="Durling Mikael"/>
        </authorList>
    </citation>
    <scope>NUCLEOTIDE SEQUENCE</scope>
</reference>
<dbReference type="EMBL" id="CDPU01000038">
    <property type="protein sequence ID" value="CEO53923.1"/>
    <property type="molecule type" value="Genomic_DNA"/>
</dbReference>
<dbReference type="EMBL" id="CDPU01000181">
    <property type="protein sequence ID" value="CEO57919.1"/>
    <property type="molecule type" value="Genomic_DNA"/>
</dbReference>
<dbReference type="EMBL" id="CDPU01000457">
    <property type="protein sequence ID" value="CEO58176.1"/>
    <property type="molecule type" value="Genomic_DNA"/>
</dbReference>
<organism evidence="3">
    <name type="scientific">Bionectria ochroleuca</name>
    <name type="common">Gliocladium roseum</name>
    <dbReference type="NCBI Taxonomy" id="29856"/>
    <lineage>
        <taxon>Eukaryota</taxon>
        <taxon>Fungi</taxon>
        <taxon>Dikarya</taxon>
        <taxon>Ascomycota</taxon>
        <taxon>Pezizomycotina</taxon>
        <taxon>Sordariomycetes</taxon>
        <taxon>Hypocreomycetidae</taxon>
        <taxon>Hypocreales</taxon>
        <taxon>Bionectriaceae</taxon>
        <taxon>Clonostachys</taxon>
    </lineage>
</organism>
<dbReference type="AlphaFoldDB" id="A0A0B7KL58"/>
<evidence type="ECO:0000313" key="2">
    <source>
        <dbReference type="EMBL" id="CEO53923.1"/>
    </source>
</evidence>
<feature type="region of interest" description="Disordered" evidence="1">
    <location>
        <begin position="148"/>
        <end position="167"/>
    </location>
</feature>
<evidence type="ECO:0000313" key="4">
    <source>
        <dbReference type="EMBL" id="CEO58176.1"/>
    </source>
</evidence>
<name>A0A0B7KL58_BIOOC</name>
<accession>A0A0B7KL58</accession>
<proteinExistence type="predicted"/>
<protein>
    <submittedName>
        <fullName evidence="3">Uncharacterized protein</fullName>
    </submittedName>
</protein>
<gene>
    <name evidence="2" type="ORF">BN869_000009981_1</name>
    <name evidence="3" type="ORF">BN869_000013977_1</name>
    <name evidence="4" type="ORF">BN869_000014234_1</name>
</gene>
<evidence type="ECO:0000313" key="3">
    <source>
        <dbReference type="EMBL" id="CEO57919.1"/>
    </source>
</evidence>
<feature type="compositionally biased region" description="Polar residues" evidence="1">
    <location>
        <begin position="158"/>
        <end position="167"/>
    </location>
</feature>
<sequence>MREVFCCSKIEPYRPRRLDHEPKFTAFMTWAGSVTTSLASNDAHAPVNSALYAVQIVRQVNFGPKEWIRYFIPASGGSVFAEATEDDLLEANFEKLNSYKNFRCAKHNRFFEVNLYQKNAINTHHWRATLARPSRDIDLSFRRKGTEAESDKVETATEGLQQPLPSTSNRETWTLRARHEVAERENETRLSDCNKEPASQLDIVTLKNLLRFLLPTIGTRLSSDHILSLLALDWINKELALGLDFETRWDAELDISNIITFLCDCFEMSVGDSVDISEVEDLVIPAIRHVELLGGHQIPGRDRLQGIVDYILDRNPSVDWVSKYGANVAHVLASAPNEELLEQRRHRNSKLQQDENSHRIEAAHDRCIQTQDGENFGFYPSDREIADDFDYDDHRFDYDYDDSGSMKDFTACDKECGYCGHCDY</sequence>